<sequence length="154" mass="16983">MDATLPTDNHFMIRALELAQQAADRGEVPVGAVVVRNGKIIGQGHNQPIVSHDPTAHAEIMAMRDASKNLSNYRLTGCDIYVTIEPCTMCVGAMVHARIRQIFFGALEPRAGALTSQLQLMKDGHFNHSILWEGGILADQCAAVLRDFFRQRRS</sequence>
<comment type="function">
    <text evidence="8">Catalyzes the deamination of adenosine to inosine at the wobble position 34 of tRNA(Arg2).</text>
</comment>
<dbReference type="PROSITE" id="PS00903">
    <property type="entry name" value="CYT_DCMP_DEAMINASES_1"/>
    <property type="match status" value="1"/>
</dbReference>
<dbReference type="GO" id="GO:0052717">
    <property type="term" value="F:tRNA-specific adenosine-34 deaminase activity"/>
    <property type="evidence" value="ECO:0007669"/>
    <property type="project" value="UniProtKB-UniRule"/>
</dbReference>
<dbReference type="PANTHER" id="PTHR11079">
    <property type="entry name" value="CYTOSINE DEAMINASE FAMILY MEMBER"/>
    <property type="match status" value="1"/>
</dbReference>
<dbReference type="HAMAP" id="MF_00972">
    <property type="entry name" value="tRNA_aden_deaminase"/>
    <property type="match status" value="1"/>
</dbReference>
<comment type="subunit">
    <text evidence="2 8">Homodimer.</text>
</comment>
<dbReference type="InterPro" id="IPR002125">
    <property type="entry name" value="CMP_dCMP_dom"/>
</dbReference>
<evidence type="ECO:0000256" key="5">
    <source>
        <dbReference type="ARBA" id="ARBA00022801"/>
    </source>
</evidence>
<gene>
    <name evidence="8 10" type="primary">tadA</name>
    <name evidence="10" type="ORF">EVB03_01310</name>
</gene>
<feature type="binding site" evidence="8">
    <location>
        <position position="87"/>
    </location>
    <ligand>
        <name>Zn(2+)</name>
        <dbReference type="ChEBI" id="CHEBI:29105"/>
        <note>catalytic</note>
    </ligand>
</feature>
<feature type="binding site" evidence="8">
    <location>
        <position position="90"/>
    </location>
    <ligand>
        <name>Zn(2+)</name>
        <dbReference type="ChEBI" id="CHEBI:29105"/>
        <note>catalytic</note>
    </ligand>
</feature>
<evidence type="ECO:0000256" key="4">
    <source>
        <dbReference type="ARBA" id="ARBA00022723"/>
    </source>
</evidence>
<proteinExistence type="inferred from homology"/>
<comment type="caution">
    <text evidence="10">The sequence shown here is derived from an EMBL/GenBank/DDBJ whole genome shotgun (WGS) entry which is preliminary data.</text>
</comment>
<organism evidence="10 11">
    <name type="scientific">SAR92 clade bacterium</name>
    <dbReference type="NCBI Taxonomy" id="2315479"/>
    <lineage>
        <taxon>Bacteria</taxon>
        <taxon>Pseudomonadati</taxon>
        <taxon>Pseudomonadota</taxon>
        <taxon>Gammaproteobacteria</taxon>
        <taxon>Cellvibrionales</taxon>
        <taxon>Porticoccaceae</taxon>
        <taxon>SAR92 clade</taxon>
    </lineage>
</organism>
<dbReference type="InterPro" id="IPR016192">
    <property type="entry name" value="APOBEC/CMP_deaminase_Zn-bd"/>
</dbReference>
<evidence type="ECO:0000313" key="11">
    <source>
        <dbReference type="Proteomes" id="UP000315889"/>
    </source>
</evidence>
<dbReference type="InterPro" id="IPR016193">
    <property type="entry name" value="Cytidine_deaminase-like"/>
</dbReference>
<protein>
    <recommendedName>
        <fullName evidence="8">tRNA-specific adenosine deaminase</fullName>
        <ecNumber evidence="8">3.5.4.33</ecNumber>
    </recommendedName>
</protein>
<dbReference type="NCBIfam" id="NF008113">
    <property type="entry name" value="PRK10860.1"/>
    <property type="match status" value="1"/>
</dbReference>
<reference evidence="10 11" key="1">
    <citation type="submission" date="2019-02" db="EMBL/GenBank/DDBJ databases">
        <title>Prokaryotic population dynamics and viral predation in marine succession experiment using metagenomics: the confinement effect.</title>
        <authorList>
            <person name="Haro-Moreno J.M."/>
            <person name="Rodriguez-Valera F."/>
            <person name="Lopez-Perez M."/>
        </authorList>
    </citation>
    <scope>NUCLEOTIDE SEQUENCE [LARGE SCALE GENOMIC DNA]</scope>
    <source>
        <strain evidence="10">MED-G170</strain>
    </source>
</reference>
<dbReference type="Gene3D" id="3.40.140.10">
    <property type="entry name" value="Cytidine Deaminase, domain 2"/>
    <property type="match status" value="1"/>
</dbReference>
<dbReference type="CDD" id="cd01285">
    <property type="entry name" value="nucleoside_deaminase"/>
    <property type="match status" value="1"/>
</dbReference>
<name>A0A520MP89_9GAMM</name>
<evidence type="ECO:0000256" key="3">
    <source>
        <dbReference type="ARBA" id="ARBA00022694"/>
    </source>
</evidence>
<comment type="similarity">
    <text evidence="1">Belongs to the cytidine and deoxycytidylate deaminase family. ADAT2 subfamily.</text>
</comment>
<feature type="domain" description="CMP/dCMP-type deaminase" evidence="9">
    <location>
        <begin position="6"/>
        <end position="117"/>
    </location>
</feature>
<dbReference type="SUPFAM" id="SSF53927">
    <property type="entry name" value="Cytidine deaminase-like"/>
    <property type="match status" value="1"/>
</dbReference>
<dbReference type="GO" id="GO:0002100">
    <property type="term" value="P:tRNA wobble adenosine to inosine editing"/>
    <property type="evidence" value="ECO:0007669"/>
    <property type="project" value="UniProtKB-UniRule"/>
</dbReference>
<dbReference type="FunFam" id="3.40.140.10:FF:000005">
    <property type="entry name" value="tRNA-specific adenosine deaminase"/>
    <property type="match status" value="1"/>
</dbReference>
<dbReference type="Proteomes" id="UP000315889">
    <property type="component" value="Unassembled WGS sequence"/>
</dbReference>
<evidence type="ECO:0000256" key="2">
    <source>
        <dbReference type="ARBA" id="ARBA00011738"/>
    </source>
</evidence>
<comment type="catalytic activity">
    <reaction evidence="7 8">
        <text>adenosine(34) in tRNA + H2O + H(+) = inosine(34) in tRNA + NH4(+)</text>
        <dbReference type="Rhea" id="RHEA:43168"/>
        <dbReference type="Rhea" id="RHEA-COMP:10373"/>
        <dbReference type="Rhea" id="RHEA-COMP:10374"/>
        <dbReference type="ChEBI" id="CHEBI:15377"/>
        <dbReference type="ChEBI" id="CHEBI:15378"/>
        <dbReference type="ChEBI" id="CHEBI:28938"/>
        <dbReference type="ChEBI" id="CHEBI:74411"/>
        <dbReference type="ChEBI" id="CHEBI:82852"/>
        <dbReference type="EC" id="3.5.4.33"/>
    </reaction>
</comment>
<keyword evidence="6 8" id="KW-0862">Zinc</keyword>
<dbReference type="EMBL" id="SHBP01000001">
    <property type="protein sequence ID" value="RZO23027.1"/>
    <property type="molecule type" value="Genomic_DNA"/>
</dbReference>
<dbReference type="PROSITE" id="PS51747">
    <property type="entry name" value="CYT_DCMP_DEAMINASES_2"/>
    <property type="match status" value="1"/>
</dbReference>
<dbReference type="Pfam" id="PF00383">
    <property type="entry name" value="dCMP_cyt_deam_1"/>
    <property type="match status" value="1"/>
</dbReference>
<keyword evidence="4 8" id="KW-0479">Metal-binding</keyword>
<dbReference type="EC" id="3.5.4.33" evidence="8"/>
<evidence type="ECO:0000256" key="7">
    <source>
        <dbReference type="ARBA" id="ARBA00048045"/>
    </source>
</evidence>
<dbReference type="PANTHER" id="PTHR11079:SF202">
    <property type="entry name" value="TRNA-SPECIFIC ADENOSINE DEAMINASE"/>
    <property type="match status" value="1"/>
</dbReference>
<keyword evidence="5 8" id="KW-0378">Hydrolase</keyword>
<feature type="active site" description="Proton donor" evidence="8">
    <location>
        <position position="59"/>
    </location>
</feature>
<dbReference type="GO" id="GO:0008270">
    <property type="term" value="F:zinc ion binding"/>
    <property type="evidence" value="ECO:0007669"/>
    <property type="project" value="UniProtKB-UniRule"/>
</dbReference>
<comment type="cofactor">
    <cofactor evidence="8">
        <name>Zn(2+)</name>
        <dbReference type="ChEBI" id="CHEBI:29105"/>
    </cofactor>
    <text evidence="8">Binds 1 zinc ion per subunit.</text>
</comment>
<dbReference type="AlphaFoldDB" id="A0A520MP89"/>
<accession>A0A520MP89</accession>
<evidence type="ECO:0000313" key="10">
    <source>
        <dbReference type="EMBL" id="RZO23027.1"/>
    </source>
</evidence>
<evidence type="ECO:0000256" key="8">
    <source>
        <dbReference type="HAMAP-Rule" id="MF_00972"/>
    </source>
</evidence>
<evidence type="ECO:0000256" key="6">
    <source>
        <dbReference type="ARBA" id="ARBA00022833"/>
    </source>
</evidence>
<feature type="binding site" evidence="8">
    <location>
        <position position="57"/>
    </location>
    <ligand>
        <name>Zn(2+)</name>
        <dbReference type="ChEBI" id="CHEBI:29105"/>
        <note>catalytic</note>
    </ligand>
</feature>
<dbReference type="InterPro" id="IPR028883">
    <property type="entry name" value="tRNA_aden_deaminase"/>
</dbReference>
<evidence type="ECO:0000259" key="9">
    <source>
        <dbReference type="PROSITE" id="PS51747"/>
    </source>
</evidence>
<evidence type="ECO:0000256" key="1">
    <source>
        <dbReference type="ARBA" id="ARBA00010669"/>
    </source>
</evidence>
<keyword evidence="3 8" id="KW-0819">tRNA processing</keyword>